<evidence type="ECO:0000313" key="2">
    <source>
        <dbReference type="EMBL" id="HJB39014.1"/>
    </source>
</evidence>
<dbReference type="PROSITE" id="PS50206">
    <property type="entry name" value="RHODANESE_3"/>
    <property type="match status" value="1"/>
</dbReference>
<accession>A0A9D2M1T7</accession>
<organism evidence="2 3">
    <name type="scientific">Candidatus Ruthenibacterium avium</name>
    <dbReference type="NCBI Taxonomy" id="2838751"/>
    <lineage>
        <taxon>Bacteria</taxon>
        <taxon>Bacillati</taxon>
        <taxon>Bacillota</taxon>
        <taxon>Clostridia</taxon>
        <taxon>Eubacteriales</taxon>
        <taxon>Oscillospiraceae</taxon>
        <taxon>Ruthenibacterium</taxon>
    </lineage>
</organism>
<evidence type="ECO:0000259" key="1">
    <source>
        <dbReference type="PROSITE" id="PS50206"/>
    </source>
</evidence>
<feature type="domain" description="Rhodanese" evidence="1">
    <location>
        <begin position="21"/>
        <end position="105"/>
    </location>
</feature>
<dbReference type="Gene3D" id="3.40.250.10">
    <property type="entry name" value="Rhodanese-like domain"/>
    <property type="match status" value="1"/>
</dbReference>
<gene>
    <name evidence="2" type="ORF">H9943_01305</name>
</gene>
<protein>
    <submittedName>
        <fullName evidence="2">Rhodanese-like domain-containing protein</fullName>
    </submittedName>
</protein>
<comment type="caution">
    <text evidence="2">The sequence shown here is derived from an EMBL/GenBank/DDBJ whole genome shotgun (WGS) entry which is preliminary data.</text>
</comment>
<dbReference type="Proteomes" id="UP000824209">
    <property type="component" value="Unassembled WGS sequence"/>
</dbReference>
<dbReference type="PANTHER" id="PTHR43031">
    <property type="entry name" value="FAD-DEPENDENT OXIDOREDUCTASE"/>
    <property type="match status" value="1"/>
</dbReference>
<evidence type="ECO:0000313" key="3">
    <source>
        <dbReference type="Proteomes" id="UP000824209"/>
    </source>
</evidence>
<reference evidence="2" key="1">
    <citation type="journal article" date="2021" name="PeerJ">
        <title>Extensive microbial diversity within the chicken gut microbiome revealed by metagenomics and culture.</title>
        <authorList>
            <person name="Gilroy R."/>
            <person name="Ravi A."/>
            <person name="Getino M."/>
            <person name="Pursley I."/>
            <person name="Horton D.L."/>
            <person name="Alikhan N.F."/>
            <person name="Baker D."/>
            <person name="Gharbi K."/>
            <person name="Hall N."/>
            <person name="Watson M."/>
            <person name="Adriaenssens E.M."/>
            <person name="Foster-Nyarko E."/>
            <person name="Jarju S."/>
            <person name="Secka A."/>
            <person name="Antonio M."/>
            <person name="Oren A."/>
            <person name="Chaudhuri R.R."/>
            <person name="La Ragione R."/>
            <person name="Hildebrand F."/>
            <person name="Pallen M.J."/>
        </authorList>
    </citation>
    <scope>NUCLEOTIDE SEQUENCE</scope>
    <source>
        <strain evidence="2">ChiBcec8-14828</strain>
    </source>
</reference>
<dbReference type="EMBL" id="DWYA01000013">
    <property type="protein sequence ID" value="HJB39014.1"/>
    <property type="molecule type" value="Genomic_DNA"/>
</dbReference>
<dbReference type="InterPro" id="IPR036873">
    <property type="entry name" value="Rhodanese-like_dom_sf"/>
</dbReference>
<dbReference type="CDD" id="cd00158">
    <property type="entry name" value="RHOD"/>
    <property type="match status" value="1"/>
</dbReference>
<dbReference type="PANTHER" id="PTHR43031:SF1">
    <property type="entry name" value="PYRIDINE NUCLEOTIDE-DISULPHIDE OXIDOREDUCTASE"/>
    <property type="match status" value="1"/>
</dbReference>
<dbReference type="Pfam" id="PF00581">
    <property type="entry name" value="Rhodanese"/>
    <property type="match status" value="1"/>
</dbReference>
<reference evidence="2" key="2">
    <citation type="submission" date="2021-04" db="EMBL/GenBank/DDBJ databases">
        <authorList>
            <person name="Gilroy R."/>
        </authorList>
    </citation>
    <scope>NUCLEOTIDE SEQUENCE</scope>
    <source>
        <strain evidence="2">ChiBcec8-14828</strain>
    </source>
</reference>
<dbReference type="AlphaFoldDB" id="A0A9D2M1T7"/>
<dbReference type="SUPFAM" id="SSF52821">
    <property type="entry name" value="Rhodanese/Cell cycle control phosphatase"/>
    <property type="match status" value="1"/>
</dbReference>
<dbReference type="SMART" id="SM00450">
    <property type="entry name" value="RHOD"/>
    <property type="match status" value="1"/>
</dbReference>
<sequence>MNFLQLFHKTDINQGVQECRDTENAILLDVRTAEEYREGHIPGSINIPLDALDGIDKQITERQTPIFVYCHSGGRSAHAKHYLNQMGYQNVTNIGGIMSYRGEVERG</sequence>
<proteinExistence type="predicted"/>
<name>A0A9D2M1T7_9FIRM</name>
<dbReference type="InterPro" id="IPR001763">
    <property type="entry name" value="Rhodanese-like_dom"/>
</dbReference>
<dbReference type="InterPro" id="IPR050229">
    <property type="entry name" value="GlpE_sulfurtransferase"/>
</dbReference>